<dbReference type="Pfam" id="PF01435">
    <property type="entry name" value="Peptidase_M48"/>
    <property type="match status" value="1"/>
</dbReference>
<feature type="domain" description="Peptidase M48" evidence="8">
    <location>
        <begin position="107"/>
        <end position="255"/>
    </location>
</feature>
<keyword evidence="4 6" id="KW-0862">Zinc</keyword>
<dbReference type="RefSeq" id="WP_207989120.1">
    <property type="nucleotide sequence ID" value="NZ_CP071794.1"/>
</dbReference>
<feature type="region of interest" description="Disordered" evidence="7">
    <location>
        <begin position="235"/>
        <end position="258"/>
    </location>
</feature>
<comment type="cofactor">
    <cofactor evidence="6">
        <name>Zn(2+)</name>
        <dbReference type="ChEBI" id="CHEBI:29105"/>
    </cofactor>
    <text evidence="6">Binds 1 zinc ion per subunit.</text>
</comment>
<evidence type="ECO:0000259" key="8">
    <source>
        <dbReference type="Pfam" id="PF01435"/>
    </source>
</evidence>
<evidence type="ECO:0000256" key="1">
    <source>
        <dbReference type="ARBA" id="ARBA00022670"/>
    </source>
</evidence>
<dbReference type="InterPro" id="IPR001915">
    <property type="entry name" value="Peptidase_M48"/>
</dbReference>
<dbReference type="PANTHER" id="PTHR22726:SF8">
    <property type="entry name" value="METALLOPROTEASE YCAL"/>
    <property type="match status" value="1"/>
</dbReference>
<sequence length="258" mass="27706">MKNDDTLLTRRQIMVIAALAGGISASAPLHAQFNLKKGLGAAGKVAKAGSYNDEEMAVYFDQMAADMDGRNPVAGPNDPYGKRISGLSKGLKNHDGLDLDIKAYLVRDVNAFAMANGTIRVFAGLMDEFTDDEIRYVIGHEIGHVKEGHTKKRMQGALQKEAAFGVADAAGGKVGKIANSKLGKLFGDVISSQHSQKHEKEADDYAMAFMKQKQYEPMACVTALDKLAGMGGGSGGLPWLQTHPSPEARAKRMRKQLA</sequence>
<dbReference type="Proteomes" id="UP000663923">
    <property type="component" value="Chromosome"/>
</dbReference>
<keyword evidence="1 6" id="KW-0645">Protease</keyword>
<evidence type="ECO:0000256" key="4">
    <source>
        <dbReference type="ARBA" id="ARBA00022833"/>
    </source>
</evidence>
<evidence type="ECO:0000256" key="5">
    <source>
        <dbReference type="ARBA" id="ARBA00023049"/>
    </source>
</evidence>
<protein>
    <submittedName>
        <fullName evidence="9">M48 family metalloprotease</fullName>
    </submittedName>
</protein>
<proteinExistence type="inferred from homology"/>
<name>A0ABX7T5V5_9SPHN</name>
<keyword evidence="10" id="KW-1185">Reference proteome</keyword>
<evidence type="ECO:0000256" key="2">
    <source>
        <dbReference type="ARBA" id="ARBA00022723"/>
    </source>
</evidence>
<keyword evidence="5 6" id="KW-0482">Metalloprotease</keyword>
<dbReference type="Gene3D" id="3.30.2010.10">
    <property type="entry name" value="Metalloproteases ('zincins'), catalytic domain"/>
    <property type="match status" value="1"/>
</dbReference>
<evidence type="ECO:0000313" key="9">
    <source>
        <dbReference type="EMBL" id="QTD56979.1"/>
    </source>
</evidence>
<dbReference type="PANTHER" id="PTHR22726">
    <property type="entry name" value="METALLOENDOPEPTIDASE OMA1"/>
    <property type="match status" value="1"/>
</dbReference>
<accession>A0ABX7T5V5</accession>
<dbReference type="GO" id="GO:0008237">
    <property type="term" value="F:metallopeptidase activity"/>
    <property type="evidence" value="ECO:0007669"/>
    <property type="project" value="UniProtKB-KW"/>
</dbReference>
<evidence type="ECO:0000313" key="10">
    <source>
        <dbReference type="Proteomes" id="UP000663923"/>
    </source>
</evidence>
<keyword evidence="3 6" id="KW-0378">Hydrolase</keyword>
<evidence type="ECO:0000256" key="7">
    <source>
        <dbReference type="SAM" id="MobiDB-lite"/>
    </source>
</evidence>
<organism evidence="9 10">
    <name type="scientific">Parasphingorhabdus cellanae</name>
    <dbReference type="NCBI Taxonomy" id="2806553"/>
    <lineage>
        <taxon>Bacteria</taxon>
        <taxon>Pseudomonadati</taxon>
        <taxon>Pseudomonadota</taxon>
        <taxon>Alphaproteobacteria</taxon>
        <taxon>Sphingomonadales</taxon>
        <taxon>Sphingomonadaceae</taxon>
        <taxon>Parasphingorhabdus</taxon>
    </lineage>
</organism>
<evidence type="ECO:0000256" key="6">
    <source>
        <dbReference type="RuleBase" id="RU003983"/>
    </source>
</evidence>
<comment type="similarity">
    <text evidence="6">Belongs to the peptidase M48 family.</text>
</comment>
<keyword evidence="2" id="KW-0479">Metal-binding</keyword>
<dbReference type="InterPro" id="IPR051156">
    <property type="entry name" value="Mito/Outer_Membr_Metalloprot"/>
</dbReference>
<gene>
    <name evidence="9" type="ORF">J4G78_05265</name>
</gene>
<dbReference type="EMBL" id="CP071794">
    <property type="protein sequence ID" value="QTD56979.1"/>
    <property type="molecule type" value="Genomic_DNA"/>
</dbReference>
<evidence type="ECO:0000256" key="3">
    <source>
        <dbReference type="ARBA" id="ARBA00022801"/>
    </source>
</evidence>
<reference evidence="9 10" key="1">
    <citation type="submission" date="2021-03" db="EMBL/GenBank/DDBJ databases">
        <title>Complete genome of Parasphingorhabdus_sp.JHSY0214.</title>
        <authorList>
            <person name="Yoo J.H."/>
            <person name="Bae J.W."/>
        </authorList>
    </citation>
    <scope>NUCLEOTIDE SEQUENCE [LARGE SCALE GENOMIC DNA]</scope>
    <source>
        <strain evidence="9 10">JHSY0214</strain>
    </source>
</reference>